<protein>
    <recommendedName>
        <fullName evidence="5">Secreted protein</fullName>
    </recommendedName>
</protein>
<keyword evidence="4" id="KW-1185">Reference proteome</keyword>
<feature type="compositionally biased region" description="Basic residues" evidence="1">
    <location>
        <begin position="48"/>
        <end position="59"/>
    </location>
</feature>
<comment type="caution">
    <text evidence="3">The sequence shown here is derived from an EMBL/GenBank/DDBJ whole genome shotgun (WGS) entry which is preliminary data.</text>
</comment>
<feature type="signal peptide" evidence="2">
    <location>
        <begin position="1"/>
        <end position="30"/>
    </location>
</feature>
<name>A0A7C8I7A7_9PLEO</name>
<evidence type="ECO:0000256" key="2">
    <source>
        <dbReference type="SAM" id="SignalP"/>
    </source>
</evidence>
<evidence type="ECO:0000313" key="4">
    <source>
        <dbReference type="Proteomes" id="UP000481861"/>
    </source>
</evidence>
<sequence>MRNRSVGSRSRARRRLAVTVVLACLSATAAHRRWPGVSPQLLSSGRPTPRRRANFRRHAPSTAAEAAAWQQGAAPSPQMRVCVRRAVEGERACPVSCSLSVCVCVTVSGLSTDRLARRRGARGVRALGLGPLPSALARAGEQLSRCVCVGVVRRES</sequence>
<evidence type="ECO:0008006" key="5">
    <source>
        <dbReference type="Google" id="ProtNLM"/>
    </source>
</evidence>
<reference evidence="3 4" key="1">
    <citation type="submission" date="2020-01" db="EMBL/GenBank/DDBJ databases">
        <authorList>
            <consortium name="DOE Joint Genome Institute"/>
            <person name="Haridas S."/>
            <person name="Albert R."/>
            <person name="Binder M."/>
            <person name="Bloem J."/>
            <person name="Labutti K."/>
            <person name="Salamov A."/>
            <person name="Andreopoulos B."/>
            <person name="Baker S.E."/>
            <person name="Barry K."/>
            <person name="Bills G."/>
            <person name="Bluhm B.H."/>
            <person name="Cannon C."/>
            <person name="Castanera R."/>
            <person name="Culley D.E."/>
            <person name="Daum C."/>
            <person name="Ezra D."/>
            <person name="Gonzalez J.B."/>
            <person name="Henrissat B."/>
            <person name="Kuo A."/>
            <person name="Liang C."/>
            <person name="Lipzen A."/>
            <person name="Lutzoni F."/>
            <person name="Magnuson J."/>
            <person name="Mondo S."/>
            <person name="Nolan M."/>
            <person name="Ohm R."/>
            <person name="Pangilinan J."/>
            <person name="Park H.-J.H."/>
            <person name="Ramirez L."/>
            <person name="Alfaro M."/>
            <person name="Sun H."/>
            <person name="Tritt A."/>
            <person name="Yoshinaga Y."/>
            <person name="Zwiers L.-H.L."/>
            <person name="Turgeon B.G."/>
            <person name="Goodwin S.B."/>
            <person name="Spatafora J.W."/>
            <person name="Crous P.W."/>
            <person name="Grigoriev I.V."/>
        </authorList>
    </citation>
    <scope>NUCLEOTIDE SEQUENCE [LARGE SCALE GENOMIC DNA]</scope>
    <source>
        <strain evidence="3 4">CBS 611.86</strain>
    </source>
</reference>
<feature type="region of interest" description="Disordered" evidence="1">
    <location>
        <begin position="37"/>
        <end position="72"/>
    </location>
</feature>
<keyword evidence="2" id="KW-0732">Signal</keyword>
<feature type="chain" id="PRO_5028970371" description="Secreted protein" evidence="2">
    <location>
        <begin position="31"/>
        <end position="156"/>
    </location>
</feature>
<gene>
    <name evidence="3" type="ORF">BDV95DRAFT_386195</name>
</gene>
<evidence type="ECO:0000256" key="1">
    <source>
        <dbReference type="SAM" id="MobiDB-lite"/>
    </source>
</evidence>
<accession>A0A7C8I7A7</accession>
<dbReference type="AlphaFoldDB" id="A0A7C8I7A7"/>
<evidence type="ECO:0000313" key="3">
    <source>
        <dbReference type="EMBL" id="KAF2872494.1"/>
    </source>
</evidence>
<dbReference type="Proteomes" id="UP000481861">
    <property type="component" value="Unassembled WGS sequence"/>
</dbReference>
<proteinExistence type="predicted"/>
<feature type="compositionally biased region" description="Low complexity" evidence="1">
    <location>
        <begin position="60"/>
        <end position="72"/>
    </location>
</feature>
<organism evidence="3 4">
    <name type="scientific">Massariosphaeria phaeospora</name>
    <dbReference type="NCBI Taxonomy" id="100035"/>
    <lineage>
        <taxon>Eukaryota</taxon>
        <taxon>Fungi</taxon>
        <taxon>Dikarya</taxon>
        <taxon>Ascomycota</taxon>
        <taxon>Pezizomycotina</taxon>
        <taxon>Dothideomycetes</taxon>
        <taxon>Pleosporomycetidae</taxon>
        <taxon>Pleosporales</taxon>
        <taxon>Pleosporales incertae sedis</taxon>
        <taxon>Massariosphaeria</taxon>
    </lineage>
</organism>
<dbReference type="EMBL" id="JAADJZ010000009">
    <property type="protein sequence ID" value="KAF2872494.1"/>
    <property type="molecule type" value="Genomic_DNA"/>
</dbReference>